<accession>A0A2N5U7S2</accession>
<keyword evidence="2" id="KW-1185">Reference proteome</keyword>
<organism evidence="1 2">
    <name type="scientific">Puccinia coronata f. sp. avenae</name>
    <dbReference type="NCBI Taxonomy" id="200324"/>
    <lineage>
        <taxon>Eukaryota</taxon>
        <taxon>Fungi</taxon>
        <taxon>Dikarya</taxon>
        <taxon>Basidiomycota</taxon>
        <taxon>Pucciniomycotina</taxon>
        <taxon>Pucciniomycetes</taxon>
        <taxon>Pucciniales</taxon>
        <taxon>Pucciniaceae</taxon>
        <taxon>Puccinia</taxon>
    </lineage>
</organism>
<dbReference type="Proteomes" id="UP000235388">
    <property type="component" value="Unassembled WGS sequence"/>
</dbReference>
<dbReference type="EMBL" id="PGCJ01000293">
    <property type="protein sequence ID" value="PLW33708.1"/>
    <property type="molecule type" value="Genomic_DNA"/>
</dbReference>
<comment type="caution">
    <text evidence="1">The sequence shown here is derived from an EMBL/GenBank/DDBJ whole genome shotgun (WGS) entry which is preliminary data.</text>
</comment>
<reference evidence="1 2" key="1">
    <citation type="submission" date="2017-11" db="EMBL/GenBank/DDBJ databases">
        <title>De novo assembly and phasing of dikaryotic genomes from two isolates of Puccinia coronata f. sp. avenae, the causal agent of oat crown rust.</title>
        <authorList>
            <person name="Miller M.E."/>
            <person name="Zhang Y."/>
            <person name="Omidvar V."/>
            <person name="Sperschneider J."/>
            <person name="Schwessinger B."/>
            <person name="Raley C."/>
            <person name="Palmer J.M."/>
            <person name="Garnica D."/>
            <person name="Upadhyaya N."/>
            <person name="Rathjen J."/>
            <person name="Taylor J.M."/>
            <person name="Park R.F."/>
            <person name="Dodds P.N."/>
            <person name="Hirsch C.D."/>
            <person name="Kianian S.F."/>
            <person name="Figueroa M."/>
        </authorList>
    </citation>
    <scope>NUCLEOTIDE SEQUENCE [LARGE SCALE GENOMIC DNA]</scope>
    <source>
        <strain evidence="1">12NC29</strain>
    </source>
</reference>
<sequence>MSIFLPRAHHPCPRSVNFSTLILWSNRSEPPLTIPLVLPVYAYTLDGHLFEPSPITVTRRLQPSMHVPIGILILGAQLVRLSASMGGGSDPVFHSGTCIRTDRPLERCINIPGDCKDLDCKANVANRYWQYKCPDCDGLSRLHPDQPLCPSHAPQKD</sequence>
<proteinExistence type="predicted"/>
<name>A0A2N5U7S2_9BASI</name>
<dbReference type="AlphaFoldDB" id="A0A2N5U7S2"/>
<gene>
    <name evidence="1" type="ORF">PCANC_25726</name>
</gene>
<evidence type="ECO:0000313" key="1">
    <source>
        <dbReference type="EMBL" id="PLW33708.1"/>
    </source>
</evidence>
<protein>
    <submittedName>
        <fullName evidence="1">Uncharacterized protein</fullName>
    </submittedName>
</protein>
<evidence type="ECO:0000313" key="2">
    <source>
        <dbReference type="Proteomes" id="UP000235388"/>
    </source>
</evidence>